<evidence type="ECO:0000313" key="10">
    <source>
        <dbReference type="EMBL" id="CAF4299997.1"/>
    </source>
</evidence>
<evidence type="ECO:0000256" key="9">
    <source>
        <dbReference type="SAM" id="Phobius"/>
    </source>
</evidence>
<dbReference type="GO" id="GO:0015031">
    <property type="term" value="P:protein transport"/>
    <property type="evidence" value="ECO:0007669"/>
    <property type="project" value="UniProtKB-KW"/>
</dbReference>
<feature type="transmembrane region" description="Helical" evidence="9">
    <location>
        <begin position="65"/>
        <end position="84"/>
    </location>
</feature>
<feature type="non-terminal residue" evidence="10">
    <location>
        <position position="1"/>
    </location>
</feature>
<dbReference type="AlphaFoldDB" id="A0A820HR33"/>
<name>A0A820HR33_9BILA</name>
<protein>
    <submittedName>
        <fullName evidence="10">Uncharacterized protein</fullName>
    </submittedName>
</protein>
<feature type="region of interest" description="Disordered" evidence="8">
    <location>
        <begin position="1"/>
        <end position="48"/>
    </location>
</feature>
<dbReference type="GO" id="GO:0016020">
    <property type="term" value="C:membrane"/>
    <property type="evidence" value="ECO:0007669"/>
    <property type="project" value="UniProtKB-SubCell"/>
</dbReference>
<keyword evidence="4" id="KW-0571">Peptide transport</keyword>
<keyword evidence="3 9" id="KW-0812">Transmembrane</keyword>
<dbReference type="Pfam" id="PF03169">
    <property type="entry name" value="OPT"/>
    <property type="match status" value="1"/>
</dbReference>
<evidence type="ECO:0000256" key="6">
    <source>
        <dbReference type="ARBA" id="ARBA00022989"/>
    </source>
</evidence>
<gene>
    <name evidence="10" type="ORF">OXD698_LOCUS46040</name>
</gene>
<comment type="caution">
    <text evidence="10">The sequence shown here is derived from an EMBL/GenBank/DDBJ whole genome shotgun (WGS) entry which is preliminary data.</text>
</comment>
<accession>A0A820HR33</accession>
<evidence type="ECO:0000313" key="11">
    <source>
        <dbReference type="Proteomes" id="UP000663844"/>
    </source>
</evidence>
<reference evidence="10" key="1">
    <citation type="submission" date="2021-02" db="EMBL/GenBank/DDBJ databases">
        <authorList>
            <person name="Nowell W R."/>
        </authorList>
    </citation>
    <scope>NUCLEOTIDE SEQUENCE</scope>
</reference>
<dbReference type="InterPro" id="IPR004813">
    <property type="entry name" value="OPT"/>
</dbReference>
<keyword evidence="6 9" id="KW-1133">Transmembrane helix</keyword>
<comment type="subcellular location">
    <subcellularLocation>
        <location evidence="1">Membrane</location>
        <topology evidence="1">Multi-pass membrane protein</topology>
    </subcellularLocation>
</comment>
<feature type="transmembrane region" description="Helical" evidence="9">
    <location>
        <begin position="96"/>
        <end position="117"/>
    </location>
</feature>
<organism evidence="10 11">
    <name type="scientific">Adineta steineri</name>
    <dbReference type="NCBI Taxonomy" id="433720"/>
    <lineage>
        <taxon>Eukaryota</taxon>
        <taxon>Metazoa</taxon>
        <taxon>Spiralia</taxon>
        <taxon>Gnathifera</taxon>
        <taxon>Rotifera</taxon>
        <taxon>Eurotatoria</taxon>
        <taxon>Bdelloidea</taxon>
        <taxon>Adinetida</taxon>
        <taxon>Adinetidae</taxon>
        <taxon>Adineta</taxon>
    </lineage>
</organism>
<proteinExistence type="predicted"/>
<dbReference type="InterPro" id="IPR004648">
    <property type="entry name" value="Oligpept_transpt"/>
</dbReference>
<evidence type="ECO:0000256" key="8">
    <source>
        <dbReference type="SAM" id="MobiDB-lite"/>
    </source>
</evidence>
<evidence type="ECO:0000256" key="7">
    <source>
        <dbReference type="ARBA" id="ARBA00023136"/>
    </source>
</evidence>
<feature type="transmembrane region" description="Helical" evidence="9">
    <location>
        <begin position="174"/>
        <end position="194"/>
    </location>
</feature>
<keyword evidence="7 9" id="KW-0472">Membrane</keyword>
<dbReference type="EMBL" id="CAJOAZ010016013">
    <property type="protein sequence ID" value="CAF4299997.1"/>
    <property type="molecule type" value="Genomic_DNA"/>
</dbReference>
<evidence type="ECO:0000256" key="3">
    <source>
        <dbReference type="ARBA" id="ARBA00022692"/>
    </source>
</evidence>
<feature type="non-terminal residue" evidence="10">
    <location>
        <position position="215"/>
    </location>
</feature>
<dbReference type="GO" id="GO:0035673">
    <property type="term" value="F:oligopeptide transmembrane transporter activity"/>
    <property type="evidence" value="ECO:0007669"/>
    <property type="project" value="InterPro"/>
</dbReference>
<evidence type="ECO:0000256" key="4">
    <source>
        <dbReference type="ARBA" id="ARBA00022856"/>
    </source>
</evidence>
<dbReference type="Proteomes" id="UP000663844">
    <property type="component" value="Unassembled WGS sequence"/>
</dbReference>
<dbReference type="PANTHER" id="PTHR22601">
    <property type="entry name" value="ISP4 LIKE PROTEIN"/>
    <property type="match status" value="1"/>
</dbReference>
<evidence type="ECO:0000256" key="5">
    <source>
        <dbReference type="ARBA" id="ARBA00022927"/>
    </source>
</evidence>
<keyword evidence="2" id="KW-0813">Transport</keyword>
<keyword evidence="5" id="KW-0653">Protein transport</keyword>
<evidence type="ECO:0000256" key="1">
    <source>
        <dbReference type="ARBA" id="ARBA00004141"/>
    </source>
</evidence>
<evidence type="ECO:0000256" key="2">
    <source>
        <dbReference type="ARBA" id="ARBA00022448"/>
    </source>
</evidence>
<sequence length="215" mass="24263">MTSNNYEYKNLDDTSSQTTESMNLRSIPDNNSETGANTPLLGTTNDNQQSPYEEVAINVPNHDDPTVLCLTFRSVFIGIILIFVKAITDQLFALRTLPLSLDIGIIILLSFMIGKFLEKILPEKLFNMTVNPKPFSVKEHTLAVIMAMSVDGNNSLIQAIAVQRVYYNYYLHHFNAIIFMITFQLFALSIAGILKRYLVWPGAMIWPKTLMTCCV</sequence>